<feature type="region of interest" description="Disordered" evidence="1">
    <location>
        <begin position="239"/>
        <end position="259"/>
    </location>
</feature>
<reference evidence="2 3" key="1">
    <citation type="journal article" date="2012" name="Genome Biol.">
        <title>Genome and low-iron response of an oceanic diatom adapted to chronic iron limitation.</title>
        <authorList>
            <person name="Lommer M."/>
            <person name="Specht M."/>
            <person name="Roy A.S."/>
            <person name="Kraemer L."/>
            <person name="Andreson R."/>
            <person name="Gutowska M.A."/>
            <person name="Wolf J."/>
            <person name="Bergner S.V."/>
            <person name="Schilhabel M.B."/>
            <person name="Klostermeier U.C."/>
            <person name="Beiko R.G."/>
            <person name="Rosenstiel P."/>
            <person name="Hippler M."/>
            <person name="Laroche J."/>
        </authorList>
    </citation>
    <scope>NUCLEOTIDE SEQUENCE [LARGE SCALE GENOMIC DNA]</scope>
    <source>
        <strain evidence="2 3">CCMP1005</strain>
    </source>
</reference>
<dbReference type="AlphaFoldDB" id="K0RQ32"/>
<proteinExistence type="predicted"/>
<accession>K0RQ32</accession>
<sequence length="259" mass="28595">MHQRLEEVASASVEAPSPEFIRIDRAPTSHLAHRQCRSRKGIGAIQPLRLESCKRGGLGHAETSAMSNRTSIMNDGTYASMSSSNTRLSTATATFRRAKESSVNGQANSRDIRLEGLEGSESGLASTHTLHRPRSATLAASSMSSVTGRITRAAKERDLLAYLQAVTDRNLEKNDVCAQRGGKEAPGSETGHTRRRGRLAQEWALPIHVSADDEQDELRRREDAERQLFVDIERHRCPGNLHVEQEAETKRKAHQLAEV</sequence>
<dbReference type="Proteomes" id="UP000266841">
    <property type="component" value="Unassembled WGS sequence"/>
</dbReference>
<name>K0RQ32_THAOC</name>
<gene>
    <name evidence="2" type="ORF">THAOC_32376</name>
</gene>
<evidence type="ECO:0000313" key="2">
    <source>
        <dbReference type="EMBL" id="EJK48797.1"/>
    </source>
</evidence>
<dbReference type="EMBL" id="AGNL01045400">
    <property type="protein sequence ID" value="EJK48797.1"/>
    <property type="molecule type" value="Genomic_DNA"/>
</dbReference>
<evidence type="ECO:0000256" key="1">
    <source>
        <dbReference type="SAM" id="MobiDB-lite"/>
    </source>
</evidence>
<organism evidence="2 3">
    <name type="scientific">Thalassiosira oceanica</name>
    <name type="common">Marine diatom</name>
    <dbReference type="NCBI Taxonomy" id="159749"/>
    <lineage>
        <taxon>Eukaryota</taxon>
        <taxon>Sar</taxon>
        <taxon>Stramenopiles</taxon>
        <taxon>Ochrophyta</taxon>
        <taxon>Bacillariophyta</taxon>
        <taxon>Coscinodiscophyceae</taxon>
        <taxon>Thalassiosirophycidae</taxon>
        <taxon>Thalassiosirales</taxon>
        <taxon>Thalassiosiraceae</taxon>
        <taxon>Thalassiosira</taxon>
    </lineage>
</organism>
<evidence type="ECO:0000313" key="3">
    <source>
        <dbReference type="Proteomes" id="UP000266841"/>
    </source>
</evidence>
<comment type="caution">
    <text evidence="2">The sequence shown here is derived from an EMBL/GenBank/DDBJ whole genome shotgun (WGS) entry which is preliminary data.</text>
</comment>
<protein>
    <submittedName>
        <fullName evidence="2">Uncharacterized protein</fullName>
    </submittedName>
</protein>
<keyword evidence="3" id="KW-1185">Reference proteome</keyword>
<feature type="compositionally biased region" description="Basic and acidic residues" evidence="1">
    <location>
        <begin position="243"/>
        <end position="259"/>
    </location>
</feature>